<dbReference type="PANTHER" id="PTHR10009:SF7">
    <property type="entry name" value="GH10609P-RELATED"/>
    <property type="match status" value="1"/>
</dbReference>
<keyword evidence="3" id="KW-0964">Secreted</keyword>
<sequence length="484" mass="55458">MVVWVLAVFSLHLLGFFEKCECQKSSFSYQYVRREFDNFFEDDELEANRWLCFVFGLCAGLINSGFGQKPDLALVYQWSQLEFDYDTPSQRQADVDRGTFIPGKPAPIDVDVHYSSNRKSRVFVTIPRFQPGIPATLGVVSDRKLNNNPIITPYPNWDWHRNPSQCKQNRIVSVYRVQIDECGRLWVLDTGRLLEEQTCPPQILAFDLQTNQLIHKYEIPSDQIESRSILVTPVVDVRDAHGKCKDTFVYVADCQTYSIIVYDVQKDTSWRVTDKTMFPYPNYGTFSILGDSFDLMDGVLGMAISPYRPGEDRKLFYHAMSSPTENWVYTSDLRNRSRFLHDPMSSPEIFHTYRGERRTQCAAEAMDRDGIMYFGLMSDVTIDCWNTRTEYGPKSMEVIARNRQTLQFPSGVKVVTNHKAGQELWVMTSRFQKVATDTLSPSEINFRIQAGRVEDLIFGTVCKSGRHPPRPGVGGGYGLLKSST</sequence>
<evidence type="ECO:0000256" key="4">
    <source>
        <dbReference type="ARBA" id="ARBA00022729"/>
    </source>
</evidence>
<comment type="similarity">
    <text evidence="2">Belongs to the major royal jelly protein family.</text>
</comment>
<dbReference type="Proteomes" id="UP000292052">
    <property type="component" value="Unassembled WGS sequence"/>
</dbReference>
<evidence type="ECO:0000256" key="6">
    <source>
        <dbReference type="SAM" id="SignalP"/>
    </source>
</evidence>
<dbReference type="Gene3D" id="2.120.10.30">
    <property type="entry name" value="TolB, C-terminal domain"/>
    <property type="match status" value="1"/>
</dbReference>
<dbReference type="Pfam" id="PF03022">
    <property type="entry name" value="MRJP"/>
    <property type="match status" value="1"/>
</dbReference>
<accession>A0A482VCQ3</accession>
<evidence type="ECO:0000256" key="5">
    <source>
        <dbReference type="ARBA" id="ARBA00023180"/>
    </source>
</evidence>
<keyword evidence="4 6" id="KW-0732">Signal</keyword>
<evidence type="ECO:0000256" key="2">
    <source>
        <dbReference type="ARBA" id="ARBA00009127"/>
    </source>
</evidence>
<dbReference type="FunFam" id="2.120.10.30:FF:000045">
    <property type="entry name" value="Blast:Protein yellow"/>
    <property type="match status" value="1"/>
</dbReference>
<keyword evidence="5" id="KW-0325">Glycoprotein</keyword>
<comment type="subcellular location">
    <subcellularLocation>
        <location evidence="1">Secreted</location>
    </subcellularLocation>
</comment>
<dbReference type="InterPro" id="IPR011042">
    <property type="entry name" value="6-blade_b-propeller_TolB-like"/>
</dbReference>
<evidence type="ECO:0000313" key="8">
    <source>
        <dbReference type="Proteomes" id="UP000292052"/>
    </source>
</evidence>
<dbReference type="EMBL" id="QDEB01116222">
    <property type="protein sequence ID" value="RZB40749.1"/>
    <property type="molecule type" value="Genomic_DNA"/>
</dbReference>
<dbReference type="OrthoDB" id="8184345at2759"/>
<evidence type="ECO:0000256" key="3">
    <source>
        <dbReference type="ARBA" id="ARBA00022525"/>
    </source>
</evidence>
<dbReference type="InterPro" id="IPR017996">
    <property type="entry name" value="MRJP/yellow-related"/>
</dbReference>
<dbReference type="AlphaFoldDB" id="A0A482VCQ3"/>
<keyword evidence="8" id="KW-1185">Reference proteome</keyword>
<dbReference type="PANTHER" id="PTHR10009">
    <property type="entry name" value="PROTEIN YELLOW-RELATED"/>
    <property type="match status" value="1"/>
</dbReference>
<organism evidence="7 8">
    <name type="scientific">Asbolus verrucosus</name>
    <name type="common">Desert ironclad beetle</name>
    <dbReference type="NCBI Taxonomy" id="1661398"/>
    <lineage>
        <taxon>Eukaryota</taxon>
        <taxon>Metazoa</taxon>
        <taxon>Ecdysozoa</taxon>
        <taxon>Arthropoda</taxon>
        <taxon>Hexapoda</taxon>
        <taxon>Insecta</taxon>
        <taxon>Pterygota</taxon>
        <taxon>Neoptera</taxon>
        <taxon>Endopterygota</taxon>
        <taxon>Coleoptera</taxon>
        <taxon>Polyphaga</taxon>
        <taxon>Cucujiformia</taxon>
        <taxon>Tenebrionidae</taxon>
        <taxon>Pimeliinae</taxon>
        <taxon>Asbolus</taxon>
    </lineage>
</organism>
<name>A0A482VCQ3_ASBVE</name>
<feature type="non-terminal residue" evidence="7">
    <location>
        <position position="484"/>
    </location>
</feature>
<feature type="chain" id="PRO_5019797288" evidence="6">
    <location>
        <begin position="23"/>
        <end position="484"/>
    </location>
</feature>
<comment type="caution">
    <text evidence="7">The sequence shown here is derived from an EMBL/GenBank/DDBJ whole genome shotgun (WGS) entry which is preliminary data.</text>
</comment>
<dbReference type="GO" id="GO:0005576">
    <property type="term" value="C:extracellular region"/>
    <property type="evidence" value="ECO:0007669"/>
    <property type="project" value="UniProtKB-SubCell"/>
</dbReference>
<dbReference type="PRINTS" id="PR01366">
    <property type="entry name" value="ROYALJELLY"/>
</dbReference>
<proteinExistence type="inferred from homology"/>
<gene>
    <name evidence="7" type="ORF">BDFB_000374</name>
</gene>
<reference evidence="7 8" key="1">
    <citation type="submission" date="2017-03" db="EMBL/GenBank/DDBJ databases">
        <title>Genome of the blue death feigning beetle - Asbolus verrucosus.</title>
        <authorList>
            <person name="Rider S.D."/>
        </authorList>
    </citation>
    <scope>NUCLEOTIDE SEQUENCE [LARGE SCALE GENOMIC DNA]</scope>
    <source>
        <strain evidence="7">Butters</strain>
        <tissue evidence="7">Head and leg muscle</tissue>
    </source>
</reference>
<protein>
    <submittedName>
        <fullName evidence="7">Yellow-e3</fullName>
    </submittedName>
</protein>
<evidence type="ECO:0000313" key="7">
    <source>
        <dbReference type="EMBL" id="RZB40749.1"/>
    </source>
</evidence>
<feature type="signal peptide" evidence="6">
    <location>
        <begin position="1"/>
        <end position="22"/>
    </location>
</feature>
<evidence type="ECO:0000256" key="1">
    <source>
        <dbReference type="ARBA" id="ARBA00004613"/>
    </source>
</evidence>
<dbReference type="SUPFAM" id="SSF75011">
    <property type="entry name" value="3-carboxy-cis,cis-mucoante lactonizing enzyme"/>
    <property type="match status" value="1"/>
</dbReference>